<dbReference type="Pfam" id="PF07045">
    <property type="entry name" value="DUF1330"/>
    <property type="match status" value="1"/>
</dbReference>
<evidence type="ECO:0000313" key="3">
    <source>
        <dbReference type="Proteomes" id="UP000241193"/>
    </source>
</evidence>
<dbReference type="AlphaFoldDB" id="A0A2T4IH57"/>
<reference evidence="2 3" key="1">
    <citation type="submission" date="2018-03" db="EMBL/GenBank/DDBJ databases">
        <authorList>
            <person name="Keele B.F."/>
        </authorList>
    </citation>
    <scope>NUCLEOTIDE SEQUENCE [LARGE SCALE GENOMIC DNA]</scope>
    <source>
        <strain evidence="2 3">D20</strain>
    </source>
</reference>
<proteinExistence type="predicted"/>
<dbReference type="InterPro" id="IPR010753">
    <property type="entry name" value="DUF1330"/>
</dbReference>
<feature type="domain" description="DUF1330" evidence="1">
    <location>
        <begin position="4"/>
        <end position="90"/>
    </location>
</feature>
<evidence type="ECO:0000313" key="2">
    <source>
        <dbReference type="EMBL" id="PTD97118.1"/>
    </source>
</evidence>
<reference evidence="2 3" key="2">
    <citation type="submission" date="2018-04" db="EMBL/GenBank/DDBJ databases">
        <title>Thauera lacus sp. nov., isolated from an saline lake in Inner Mongolia, China.</title>
        <authorList>
            <person name="Liang Q.-Y."/>
        </authorList>
    </citation>
    <scope>NUCLEOTIDE SEQUENCE [LARGE SCALE GENOMIC DNA]</scope>
    <source>
        <strain evidence="2 3">D20</strain>
    </source>
</reference>
<organism evidence="2 3">
    <name type="scientific">Pseudothauera lacus</name>
    <dbReference type="NCBI Taxonomy" id="2136175"/>
    <lineage>
        <taxon>Bacteria</taxon>
        <taxon>Pseudomonadati</taxon>
        <taxon>Pseudomonadota</taxon>
        <taxon>Betaproteobacteria</taxon>
        <taxon>Rhodocyclales</taxon>
        <taxon>Zoogloeaceae</taxon>
        <taxon>Pseudothauera</taxon>
    </lineage>
</organism>
<dbReference type="Gene3D" id="3.30.70.100">
    <property type="match status" value="1"/>
</dbReference>
<dbReference type="SUPFAM" id="SSF54909">
    <property type="entry name" value="Dimeric alpha+beta barrel"/>
    <property type="match status" value="1"/>
</dbReference>
<dbReference type="OrthoDB" id="516779at2"/>
<dbReference type="Proteomes" id="UP000241193">
    <property type="component" value="Unassembled WGS sequence"/>
</dbReference>
<sequence length="95" mass="10383">MANAYVIGHITVKDEDKWAEYRNKVPATLQPWNAELVMRGSLAAVLAGEHAHADVVVIRFPTLEAAQAWYASPAYQALIPLREAAADLVLTCHTA</sequence>
<comment type="caution">
    <text evidence="2">The sequence shown here is derived from an EMBL/GenBank/DDBJ whole genome shotgun (WGS) entry which is preliminary data.</text>
</comment>
<protein>
    <submittedName>
        <fullName evidence="2">DUF1330 domain-containing protein</fullName>
    </submittedName>
</protein>
<dbReference type="RefSeq" id="WP_107492927.1">
    <property type="nucleotide sequence ID" value="NZ_PZKC01000004.1"/>
</dbReference>
<dbReference type="InterPro" id="IPR011008">
    <property type="entry name" value="Dimeric_a/b-barrel"/>
</dbReference>
<gene>
    <name evidence="2" type="ORF">C8261_06965</name>
</gene>
<name>A0A2T4IH57_9RHOO</name>
<dbReference type="PANTHER" id="PTHR41521">
    <property type="match status" value="1"/>
</dbReference>
<dbReference type="PANTHER" id="PTHR41521:SF4">
    <property type="entry name" value="BLR0684 PROTEIN"/>
    <property type="match status" value="1"/>
</dbReference>
<dbReference type="EMBL" id="PZKC01000004">
    <property type="protein sequence ID" value="PTD97118.1"/>
    <property type="molecule type" value="Genomic_DNA"/>
</dbReference>
<keyword evidence="3" id="KW-1185">Reference proteome</keyword>
<accession>A0A2T4IH57</accession>
<evidence type="ECO:0000259" key="1">
    <source>
        <dbReference type="Pfam" id="PF07045"/>
    </source>
</evidence>